<gene>
    <name evidence="2" type="ORF">SNE33_05430</name>
</gene>
<organism evidence="2 3">
    <name type="scientific">Lysobacter zhanggongensis</name>
    <dbReference type="NCBI Taxonomy" id="1774951"/>
    <lineage>
        <taxon>Bacteria</taxon>
        <taxon>Pseudomonadati</taxon>
        <taxon>Pseudomonadota</taxon>
        <taxon>Gammaproteobacteria</taxon>
        <taxon>Lysobacterales</taxon>
        <taxon>Lysobacteraceae</taxon>
        <taxon>Lysobacter</taxon>
    </lineage>
</organism>
<keyword evidence="3" id="KW-1185">Reference proteome</keyword>
<evidence type="ECO:0000313" key="3">
    <source>
        <dbReference type="Proteomes" id="UP001334501"/>
    </source>
</evidence>
<evidence type="ECO:0000313" key="2">
    <source>
        <dbReference type="EMBL" id="MEG3157334.1"/>
    </source>
</evidence>
<dbReference type="InterPro" id="IPR002048">
    <property type="entry name" value="EF_hand_dom"/>
</dbReference>
<comment type="caution">
    <text evidence="2">The sequence shown here is derived from an EMBL/GenBank/DDBJ whole genome shotgun (WGS) entry which is preliminary data.</text>
</comment>
<dbReference type="Gene3D" id="1.10.238.10">
    <property type="entry name" value="EF-hand"/>
    <property type="match status" value="1"/>
</dbReference>
<dbReference type="InterPro" id="IPR018247">
    <property type="entry name" value="EF_Hand_1_Ca_BS"/>
</dbReference>
<dbReference type="InterPro" id="IPR011992">
    <property type="entry name" value="EF-hand-dom_pair"/>
</dbReference>
<dbReference type="Pfam" id="PF13202">
    <property type="entry name" value="EF-hand_5"/>
    <property type="match status" value="1"/>
</dbReference>
<sequence>IAGAVADDATEVATAAALATADATVAAPAVPAVPAVPADPGVAGVPAVPAMPAVPAVPAVAPVPAPVVDVAVKANLEHKPTPPMVDFVSVDLDGDGGISRSEASADARLTARFDTLDADRNGLLSEAELDHRTAD</sequence>
<evidence type="ECO:0000259" key="1">
    <source>
        <dbReference type="Pfam" id="PF13202"/>
    </source>
</evidence>
<dbReference type="Proteomes" id="UP001334501">
    <property type="component" value="Unassembled WGS sequence"/>
</dbReference>
<dbReference type="EMBL" id="JAXGFO010000020">
    <property type="protein sequence ID" value="MEG3157334.1"/>
    <property type="molecule type" value="Genomic_DNA"/>
</dbReference>
<protein>
    <recommendedName>
        <fullName evidence="1">EF-hand domain-containing protein</fullName>
    </recommendedName>
</protein>
<name>A0ABU7YPC3_9GAMM</name>
<feature type="domain" description="EF-hand" evidence="1">
    <location>
        <begin position="85"/>
        <end position="102"/>
    </location>
</feature>
<reference evidence="2 3" key="1">
    <citation type="journal article" date="2017" name="Curr. Microbiol.">
        <title>Lysobacter zhanggongensis sp. nov. Isolated from a Pit Mud.</title>
        <authorList>
            <person name="Zhang X.F."/>
            <person name="Wang H.H."/>
            <person name="Sun X.Y."/>
            <person name="Pan C.M."/>
        </authorList>
    </citation>
    <scope>NUCLEOTIDE SEQUENCE [LARGE SCALE GENOMIC DNA]</scope>
    <source>
        <strain evidence="2 3">ZGLJ7-1</strain>
    </source>
</reference>
<dbReference type="SUPFAM" id="SSF47473">
    <property type="entry name" value="EF-hand"/>
    <property type="match status" value="1"/>
</dbReference>
<feature type="non-terminal residue" evidence="2">
    <location>
        <position position="1"/>
    </location>
</feature>
<accession>A0ABU7YPC3</accession>
<dbReference type="PROSITE" id="PS00018">
    <property type="entry name" value="EF_HAND_1"/>
    <property type="match status" value="1"/>
</dbReference>
<proteinExistence type="predicted"/>